<keyword evidence="6" id="KW-1185">Reference proteome</keyword>
<evidence type="ECO:0000256" key="2">
    <source>
        <dbReference type="ARBA" id="ARBA00023315"/>
    </source>
</evidence>
<dbReference type="SUPFAM" id="SSF55729">
    <property type="entry name" value="Acyl-CoA N-acyltransferases (Nat)"/>
    <property type="match status" value="1"/>
</dbReference>
<dbReference type="PROSITE" id="PS51186">
    <property type="entry name" value="GNAT"/>
    <property type="match status" value="1"/>
</dbReference>
<dbReference type="EC" id="2.3.1.267" evidence="5"/>
<dbReference type="Proteomes" id="UP000547879">
    <property type="component" value="Unassembled WGS sequence"/>
</dbReference>
<dbReference type="PANTHER" id="PTHR43792:SF8">
    <property type="entry name" value="[RIBOSOMAL PROTEIN US5]-ALANINE N-ACETYLTRANSFERASE"/>
    <property type="match status" value="1"/>
</dbReference>
<protein>
    <submittedName>
        <fullName evidence="5">Ribosomal-protein-alanine N-acetyltransferase</fullName>
        <ecNumber evidence="5">2.3.1.267</ecNumber>
    </submittedName>
</protein>
<sequence>MQPISTERTLITLVRTDDAEDLRTYYLRNTEHLARWEPLRLEDYHSVDAWKDRARDFAGEALRGFAYRYVVRFKGSREIIAVANFTNVVRGAFLACHLGYSIDSEMQGKNIMFEVLDTLIPHVFNTYGLHRVMANYIPENARSGALLARLGFEVEGRARDYLKINGEWRDHVLTARINDAR</sequence>
<dbReference type="InterPro" id="IPR051531">
    <property type="entry name" value="N-acetyltransferase"/>
</dbReference>
<dbReference type="GO" id="GO:0008999">
    <property type="term" value="F:protein-N-terminal-alanine acetyltransferase activity"/>
    <property type="evidence" value="ECO:0007669"/>
    <property type="project" value="UniProtKB-EC"/>
</dbReference>
<evidence type="ECO:0000313" key="6">
    <source>
        <dbReference type="Proteomes" id="UP000547879"/>
    </source>
</evidence>
<dbReference type="EMBL" id="JACHEG010000002">
    <property type="protein sequence ID" value="MBB6162295.1"/>
    <property type="molecule type" value="Genomic_DNA"/>
</dbReference>
<feature type="domain" description="N-acetyltransferase" evidence="4">
    <location>
        <begin position="20"/>
        <end position="179"/>
    </location>
</feature>
<proteinExistence type="inferred from homology"/>
<comment type="caution">
    <text evidence="5">The sequence shown here is derived from an EMBL/GenBank/DDBJ whole genome shotgun (WGS) entry which is preliminary data.</text>
</comment>
<gene>
    <name evidence="5" type="ORF">HNQ72_002113</name>
</gene>
<dbReference type="AlphaFoldDB" id="A0A7X0CZF6"/>
<comment type="similarity">
    <text evidence="3">Belongs to the acetyltransferase family. RimJ subfamily.</text>
</comment>
<dbReference type="Gene3D" id="3.40.630.30">
    <property type="match status" value="1"/>
</dbReference>
<dbReference type="InterPro" id="IPR016181">
    <property type="entry name" value="Acyl_CoA_acyltransferase"/>
</dbReference>
<dbReference type="PANTHER" id="PTHR43792">
    <property type="entry name" value="GNAT FAMILY, PUTATIVE (AFU_ORTHOLOGUE AFUA_3G00765)-RELATED-RELATED"/>
    <property type="match status" value="1"/>
</dbReference>
<evidence type="ECO:0000256" key="3">
    <source>
        <dbReference type="ARBA" id="ARBA00038502"/>
    </source>
</evidence>
<evidence type="ECO:0000256" key="1">
    <source>
        <dbReference type="ARBA" id="ARBA00022679"/>
    </source>
</evidence>
<dbReference type="GO" id="GO:0005737">
    <property type="term" value="C:cytoplasm"/>
    <property type="evidence" value="ECO:0007669"/>
    <property type="project" value="TreeGrafter"/>
</dbReference>
<keyword evidence="2 5" id="KW-0012">Acyltransferase</keyword>
<reference evidence="5 6" key="1">
    <citation type="submission" date="2020-08" db="EMBL/GenBank/DDBJ databases">
        <title>Genomic Encyclopedia of Type Strains, Phase IV (KMG-IV): sequencing the most valuable type-strain genomes for metagenomic binning, comparative biology and taxonomic classification.</title>
        <authorList>
            <person name="Goeker M."/>
        </authorList>
    </citation>
    <scope>NUCLEOTIDE SEQUENCE [LARGE SCALE GENOMIC DNA]</scope>
    <source>
        <strain evidence="5 6">DSM 100734</strain>
    </source>
</reference>
<name>A0A7X0CZF6_9HYPH</name>
<dbReference type="Pfam" id="PF13302">
    <property type="entry name" value="Acetyltransf_3"/>
    <property type="match status" value="1"/>
</dbReference>
<organism evidence="5 6">
    <name type="scientific">Rhizobium wenxiniae</name>
    <dbReference type="NCBI Taxonomy" id="1737357"/>
    <lineage>
        <taxon>Bacteria</taxon>
        <taxon>Pseudomonadati</taxon>
        <taxon>Pseudomonadota</taxon>
        <taxon>Alphaproteobacteria</taxon>
        <taxon>Hyphomicrobiales</taxon>
        <taxon>Rhizobiaceae</taxon>
        <taxon>Rhizobium/Agrobacterium group</taxon>
        <taxon>Rhizobium</taxon>
    </lineage>
</organism>
<accession>A0A7X0CZF6</accession>
<evidence type="ECO:0000313" key="5">
    <source>
        <dbReference type="EMBL" id="MBB6162295.1"/>
    </source>
</evidence>
<dbReference type="RefSeq" id="WP_183992196.1">
    <property type="nucleotide sequence ID" value="NZ_BMHW01000002.1"/>
</dbReference>
<dbReference type="InterPro" id="IPR000182">
    <property type="entry name" value="GNAT_dom"/>
</dbReference>
<evidence type="ECO:0000259" key="4">
    <source>
        <dbReference type="PROSITE" id="PS51186"/>
    </source>
</evidence>
<keyword evidence="1 5" id="KW-0808">Transferase</keyword>